<protein>
    <submittedName>
        <fullName evidence="4">Putative short chain dehydrogenase/oxidoreductase</fullName>
    </submittedName>
</protein>
<dbReference type="PRINTS" id="PR00081">
    <property type="entry name" value="GDHRDH"/>
</dbReference>
<proteinExistence type="inferred from homology"/>
<gene>
    <name evidence="4" type="ORF">EV356DRAFT_504964</name>
</gene>
<reference evidence="4" key="1">
    <citation type="journal article" date="2020" name="Stud. Mycol.">
        <title>101 Dothideomycetes genomes: a test case for predicting lifestyles and emergence of pathogens.</title>
        <authorList>
            <person name="Haridas S."/>
            <person name="Albert R."/>
            <person name="Binder M."/>
            <person name="Bloem J."/>
            <person name="Labutti K."/>
            <person name="Salamov A."/>
            <person name="Andreopoulos B."/>
            <person name="Baker S."/>
            <person name="Barry K."/>
            <person name="Bills G."/>
            <person name="Bluhm B."/>
            <person name="Cannon C."/>
            <person name="Castanera R."/>
            <person name="Culley D."/>
            <person name="Daum C."/>
            <person name="Ezra D."/>
            <person name="Gonzalez J."/>
            <person name="Henrissat B."/>
            <person name="Kuo A."/>
            <person name="Liang C."/>
            <person name="Lipzen A."/>
            <person name="Lutzoni F."/>
            <person name="Magnuson J."/>
            <person name="Mondo S."/>
            <person name="Nolan M."/>
            <person name="Ohm R."/>
            <person name="Pangilinan J."/>
            <person name="Park H.-J."/>
            <person name="Ramirez L."/>
            <person name="Alfaro M."/>
            <person name="Sun H."/>
            <person name="Tritt A."/>
            <person name="Yoshinaga Y."/>
            <person name="Zwiers L.-H."/>
            <person name="Turgeon B."/>
            <person name="Goodwin S."/>
            <person name="Spatafora J."/>
            <person name="Crous P."/>
            <person name="Grigoriev I."/>
        </authorList>
    </citation>
    <scope>NUCLEOTIDE SEQUENCE</scope>
    <source>
        <strain evidence="4">Tuck. ex Michener</strain>
    </source>
</reference>
<comment type="similarity">
    <text evidence="1">Belongs to the short-chain dehydrogenases/reductases (SDR) family.</text>
</comment>
<evidence type="ECO:0000256" key="2">
    <source>
        <dbReference type="ARBA" id="ARBA00022857"/>
    </source>
</evidence>
<name>A0A6A6H3V2_VIRVR</name>
<dbReference type="PROSITE" id="PS00061">
    <property type="entry name" value="ADH_SHORT"/>
    <property type="match status" value="1"/>
</dbReference>
<dbReference type="Pfam" id="PF13561">
    <property type="entry name" value="adh_short_C2"/>
    <property type="match status" value="1"/>
</dbReference>
<evidence type="ECO:0000256" key="1">
    <source>
        <dbReference type="ARBA" id="ARBA00006484"/>
    </source>
</evidence>
<evidence type="ECO:0000256" key="3">
    <source>
        <dbReference type="ARBA" id="ARBA00023002"/>
    </source>
</evidence>
<dbReference type="CDD" id="cd05233">
    <property type="entry name" value="SDR_c"/>
    <property type="match status" value="1"/>
</dbReference>
<dbReference type="Proteomes" id="UP000800092">
    <property type="component" value="Unassembled WGS sequence"/>
</dbReference>
<keyword evidence="5" id="KW-1185">Reference proteome</keyword>
<dbReference type="PANTHER" id="PTHR24321:SF8">
    <property type="entry name" value="ESTRADIOL 17-BETA-DEHYDROGENASE 8-RELATED"/>
    <property type="match status" value="1"/>
</dbReference>
<sequence length="256" mass="26931">MSLNLDGKTCIITGSGGGLGKAIAETFLEAHANVVICDIDGKRLETTSEELRLHGPLLAVQTDITSEESAQTLFNSAISKFGQVDFLINNAGIMDRFLPVGELDKETWDRVLAINLTAPYELSKRAINHILGRESPKGAIVNITSIAGVMGHRGGAAYTVSKHGLIGLTKNTAAFYGKKGIRCNAILPGAMATNIGDSASKGANEEGLEIARRTFAVEPPMCEVSDVANLCLYLCSDNSAIVNGACVSADGGWAAY</sequence>
<dbReference type="InterPro" id="IPR020904">
    <property type="entry name" value="Sc_DH/Rdtase_CS"/>
</dbReference>
<dbReference type="Gene3D" id="3.40.50.720">
    <property type="entry name" value="NAD(P)-binding Rossmann-like Domain"/>
    <property type="match status" value="1"/>
</dbReference>
<accession>A0A6A6H3V2</accession>
<dbReference type="OrthoDB" id="417891at2759"/>
<dbReference type="InterPro" id="IPR036291">
    <property type="entry name" value="NAD(P)-bd_dom_sf"/>
</dbReference>
<evidence type="ECO:0000313" key="4">
    <source>
        <dbReference type="EMBL" id="KAF2232695.1"/>
    </source>
</evidence>
<dbReference type="SUPFAM" id="SSF51735">
    <property type="entry name" value="NAD(P)-binding Rossmann-fold domains"/>
    <property type="match status" value="1"/>
</dbReference>
<dbReference type="EMBL" id="ML991813">
    <property type="protein sequence ID" value="KAF2232695.1"/>
    <property type="molecule type" value="Genomic_DNA"/>
</dbReference>
<dbReference type="FunFam" id="3.40.50.720:FF:000084">
    <property type="entry name" value="Short-chain dehydrogenase reductase"/>
    <property type="match status" value="1"/>
</dbReference>
<keyword evidence="2" id="KW-0521">NADP</keyword>
<dbReference type="GO" id="GO:0016491">
    <property type="term" value="F:oxidoreductase activity"/>
    <property type="evidence" value="ECO:0007669"/>
    <property type="project" value="UniProtKB-KW"/>
</dbReference>
<dbReference type="PRINTS" id="PR00080">
    <property type="entry name" value="SDRFAMILY"/>
</dbReference>
<evidence type="ECO:0000313" key="5">
    <source>
        <dbReference type="Proteomes" id="UP000800092"/>
    </source>
</evidence>
<dbReference type="PANTHER" id="PTHR24321">
    <property type="entry name" value="DEHYDROGENASES, SHORT CHAIN"/>
    <property type="match status" value="1"/>
</dbReference>
<dbReference type="AlphaFoldDB" id="A0A6A6H3V2"/>
<organism evidence="4 5">
    <name type="scientific">Viridothelium virens</name>
    <name type="common">Speckled blister lichen</name>
    <name type="synonym">Trypethelium virens</name>
    <dbReference type="NCBI Taxonomy" id="1048519"/>
    <lineage>
        <taxon>Eukaryota</taxon>
        <taxon>Fungi</taxon>
        <taxon>Dikarya</taxon>
        <taxon>Ascomycota</taxon>
        <taxon>Pezizomycotina</taxon>
        <taxon>Dothideomycetes</taxon>
        <taxon>Dothideomycetes incertae sedis</taxon>
        <taxon>Trypetheliales</taxon>
        <taxon>Trypetheliaceae</taxon>
        <taxon>Viridothelium</taxon>
    </lineage>
</organism>
<dbReference type="InterPro" id="IPR002347">
    <property type="entry name" value="SDR_fam"/>
</dbReference>
<keyword evidence="3" id="KW-0560">Oxidoreductase</keyword>